<keyword evidence="1" id="KW-0175">Coiled coil</keyword>
<dbReference type="OrthoDB" id="1357586at2"/>
<evidence type="ECO:0000256" key="1">
    <source>
        <dbReference type="SAM" id="Coils"/>
    </source>
</evidence>
<evidence type="ECO:0000313" key="3">
    <source>
        <dbReference type="EMBL" id="EHQ28058.1"/>
    </source>
</evidence>
<evidence type="ECO:0008006" key="5">
    <source>
        <dbReference type="Google" id="ProtNLM"/>
    </source>
</evidence>
<dbReference type="EMBL" id="CM001403">
    <property type="protein sequence ID" value="EHQ28058.1"/>
    <property type="molecule type" value="Genomic_DNA"/>
</dbReference>
<dbReference type="STRING" id="714943.Mucpa_3967"/>
<feature type="chain" id="PRO_5003558187" description="Peptidase S74 domain-containing protein" evidence="2">
    <location>
        <begin position="20"/>
        <end position="462"/>
    </location>
</feature>
<proteinExistence type="predicted"/>
<dbReference type="eggNOG" id="COG1044">
    <property type="taxonomic scope" value="Bacteria"/>
</dbReference>
<sequence>MKKIILIAALIINANFASAQWTTASTTGDYWLPTGNAGIGISAPTTKLHVFVENNGLNIIAGLQNHTGNSSGGNAVGIGFLNEVAGSYWKAAIVHERTGGFGVGSLKFLVSSTVDASMVSLADTKMTILPSGNVGIGTTRPQRNLDLSTTGQLTFGDNPVTNSNSGMYWSSGDRYGIYRTAGEWQGSALQQLRIQFDSGIQLGAGTGNSTTEHDKSYVEVVNGKGLMVSSGGLGIGTTAPSTKLHVSVNNNGLNIVTGLQNQNITSNGGNAVGIGFINEGAGATYWKASIVHERTNAYGVGSLKFLVSSATDQSTVTLADTKMTILPSGNIGVGTTAPDQKLTVNGTIHSKEVKVDLSVPAPDYVFNTGYNLINLNELKNYVTKYHHLPEIPSAAQMTKDGIDLGDMNTKLLKKVEELTLYLIEKEQQVKEIKETQQIENQKLQEQLKIMQEQLRSIISKKS</sequence>
<feature type="signal peptide" evidence="2">
    <location>
        <begin position="1"/>
        <end position="19"/>
    </location>
</feature>
<evidence type="ECO:0000256" key="2">
    <source>
        <dbReference type="SAM" id="SignalP"/>
    </source>
</evidence>
<keyword evidence="4" id="KW-1185">Reference proteome</keyword>
<keyword evidence="2" id="KW-0732">Signal</keyword>
<gene>
    <name evidence="3" type="ORF">Mucpa_3967</name>
</gene>
<dbReference type="HOGENOM" id="CLU_044440_1_0_10"/>
<name>H1Y2L0_9SPHI</name>
<feature type="coiled-coil region" evidence="1">
    <location>
        <begin position="415"/>
        <end position="460"/>
    </location>
</feature>
<accession>H1Y2L0</accession>
<dbReference type="AlphaFoldDB" id="H1Y2L0"/>
<protein>
    <recommendedName>
        <fullName evidence="5">Peptidase S74 domain-containing protein</fullName>
    </recommendedName>
</protein>
<dbReference type="RefSeq" id="WP_008508789.1">
    <property type="nucleotide sequence ID" value="NZ_CM001403.1"/>
</dbReference>
<dbReference type="Proteomes" id="UP000002774">
    <property type="component" value="Chromosome"/>
</dbReference>
<evidence type="ECO:0000313" key="4">
    <source>
        <dbReference type="Proteomes" id="UP000002774"/>
    </source>
</evidence>
<organism evidence="3 4">
    <name type="scientific">Mucilaginibacter paludis DSM 18603</name>
    <dbReference type="NCBI Taxonomy" id="714943"/>
    <lineage>
        <taxon>Bacteria</taxon>
        <taxon>Pseudomonadati</taxon>
        <taxon>Bacteroidota</taxon>
        <taxon>Sphingobacteriia</taxon>
        <taxon>Sphingobacteriales</taxon>
        <taxon>Sphingobacteriaceae</taxon>
        <taxon>Mucilaginibacter</taxon>
    </lineage>
</organism>
<reference evidence="3" key="1">
    <citation type="submission" date="2011-09" db="EMBL/GenBank/DDBJ databases">
        <title>The permanent draft genome of Mucilaginibacter paludis DSM 18603.</title>
        <authorList>
            <consortium name="US DOE Joint Genome Institute (JGI-PGF)"/>
            <person name="Lucas S."/>
            <person name="Han J."/>
            <person name="Lapidus A."/>
            <person name="Bruce D."/>
            <person name="Goodwin L."/>
            <person name="Pitluck S."/>
            <person name="Peters L."/>
            <person name="Kyrpides N."/>
            <person name="Mavromatis K."/>
            <person name="Ivanova N."/>
            <person name="Mikhailova N."/>
            <person name="Held B."/>
            <person name="Detter J.C."/>
            <person name="Tapia R."/>
            <person name="Han C."/>
            <person name="Land M."/>
            <person name="Hauser L."/>
            <person name="Markowitz V."/>
            <person name="Cheng J.-F."/>
            <person name="Hugenholtz P."/>
            <person name="Woyke T."/>
            <person name="Wu D."/>
            <person name="Tindall B."/>
            <person name="Brambilla E."/>
            <person name="Klenk H.-P."/>
            <person name="Eisen J.A."/>
        </authorList>
    </citation>
    <scope>NUCLEOTIDE SEQUENCE [LARGE SCALE GENOMIC DNA]</scope>
    <source>
        <strain evidence="3">DSM 18603</strain>
    </source>
</reference>